<organism evidence="4 5">
    <name type="scientific">Ahrensia kielensis</name>
    <dbReference type="NCBI Taxonomy" id="76980"/>
    <lineage>
        <taxon>Bacteria</taxon>
        <taxon>Pseudomonadati</taxon>
        <taxon>Pseudomonadota</taxon>
        <taxon>Alphaproteobacteria</taxon>
        <taxon>Hyphomicrobiales</taxon>
        <taxon>Ahrensiaceae</taxon>
        <taxon>Ahrensia</taxon>
    </lineage>
</organism>
<dbReference type="SUPFAM" id="SSF46689">
    <property type="entry name" value="Homeodomain-like"/>
    <property type="match status" value="1"/>
</dbReference>
<sequence length="204" mass="23717">MKNTPSRQRGSKELWLNAAYEMLVSDGIDAVKVMPLAKKLNMTRTGFYWFFADLDELHTAMIERWQSKNTGNLVERCNMAAANIGEALFNLMDCWLDTTLFDSRLDLAIRNWARVAPDLQNQLSDADNRRIEAVAAMFRRYGFSEKQAEARSLTVIYTQIGYISMQVEEDRQERLERVQYYVEAFAGTPPEEQDVERFLARHQE</sequence>
<reference evidence="4 5" key="1">
    <citation type="submission" date="2024-03" db="EMBL/GenBank/DDBJ databases">
        <title>Community enrichment and isolation of bacterial strains for fucoidan degradation.</title>
        <authorList>
            <person name="Sichert A."/>
        </authorList>
    </citation>
    <scope>NUCLEOTIDE SEQUENCE [LARGE SCALE GENOMIC DNA]</scope>
    <source>
        <strain evidence="4 5">AS62</strain>
    </source>
</reference>
<feature type="domain" description="HTH tetR-type" evidence="3">
    <location>
        <begin position="9"/>
        <end position="69"/>
    </location>
</feature>
<dbReference type="EMBL" id="JBBMQO010000012">
    <property type="protein sequence ID" value="MEM5503148.1"/>
    <property type="molecule type" value="Genomic_DNA"/>
</dbReference>
<dbReference type="Gene3D" id="1.10.357.10">
    <property type="entry name" value="Tetracycline Repressor, domain 2"/>
    <property type="match status" value="1"/>
</dbReference>
<keyword evidence="5" id="KW-1185">Reference proteome</keyword>
<dbReference type="Proteomes" id="UP001477870">
    <property type="component" value="Unassembled WGS sequence"/>
</dbReference>
<protein>
    <submittedName>
        <fullName evidence="4">TetR/AcrR family transcriptional regulator</fullName>
    </submittedName>
</protein>
<gene>
    <name evidence="4" type="ORF">WNY59_16290</name>
</gene>
<evidence type="ECO:0000256" key="2">
    <source>
        <dbReference type="PROSITE-ProRule" id="PRU00335"/>
    </source>
</evidence>
<dbReference type="InterPro" id="IPR001647">
    <property type="entry name" value="HTH_TetR"/>
</dbReference>
<feature type="DNA-binding region" description="H-T-H motif" evidence="2">
    <location>
        <begin position="32"/>
        <end position="51"/>
    </location>
</feature>
<evidence type="ECO:0000313" key="4">
    <source>
        <dbReference type="EMBL" id="MEM5503148.1"/>
    </source>
</evidence>
<dbReference type="PROSITE" id="PS50977">
    <property type="entry name" value="HTH_TETR_2"/>
    <property type="match status" value="1"/>
</dbReference>
<evidence type="ECO:0000313" key="5">
    <source>
        <dbReference type="Proteomes" id="UP001477870"/>
    </source>
</evidence>
<evidence type="ECO:0000259" key="3">
    <source>
        <dbReference type="PROSITE" id="PS50977"/>
    </source>
</evidence>
<evidence type="ECO:0000256" key="1">
    <source>
        <dbReference type="ARBA" id="ARBA00023125"/>
    </source>
</evidence>
<name>A0ABU9TBL1_9HYPH</name>
<proteinExistence type="predicted"/>
<accession>A0ABU9TBL1</accession>
<keyword evidence="1 2" id="KW-0238">DNA-binding</keyword>
<dbReference type="RefSeq" id="WP_342849332.1">
    <property type="nucleotide sequence ID" value="NZ_JBBMQO010000012.1"/>
</dbReference>
<comment type="caution">
    <text evidence="4">The sequence shown here is derived from an EMBL/GenBank/DDBJ whole genome shotgun (WGS) entry which is preliminary data.</text>
</comment>
<dbReference type="InterPro" id="IPR009057">
    <property type="entry name" value="Homeodomain-like_sf"/>
</dbReference>